<gene>
    <name evidence="2" type="primary">pspB</name>
    <name evidence="2" type="ORF">HHL28_17920</name>
</gene>
<dbReference type="InterPro" id="IPR009554">
    <property type="entry name" value="Phageshock_PspB"/>
</dbReference>
<dbReference type="KEGG" id="acru:HHL28_17920"/>
<feature type="transmembrane region" description="Helical" evidence="1">
    <location>
        <begin position="6"/>
        <end position="26"/>
    </location>
</feature>
<evidence type="ECO:0000313" key="3">
    <source>
        <dbReference type="Proteomes" id="UP000501891"/>
    </source>
</evidence>
<keyword evidence="1" id="KW-0472">Membrane</keyword>
<protein>
    <submittedName>
        <fullName evidence="2">Envelope stress response membrane protein PspB</fullName>
    </submittedName>
</protein>
<dbReference type="Proteomes" id="UP000501891">
    <property type="component" value="Chromosome"/>
</dbReference>
<organism evidence="2 3">
    <name type="scientific">Aerophototrophica crusticola</name>
    <dbReference type="NCBI Taxonomy" id="1709002"/>
    <lineage>
        <taxon>Bacteria</taxon>
        <taxon>Pseudomonadati</taxon>
        <taxon>Pseudomonadota</taxon>
        <taxon>Alphaproteobacteria</taxon>
        <taxon>Rhodospirillales</taxon>
        <taxon>Rhodospirillaceae</taxon>
        <taxon>Aerophototrophica</taxon>
    </lineage>
</organism>
<dbReference type="EMBL" id="CP051775">
    <property type="protein sequence ID" value="QJE74686.1"/>
    <property type="molecule type" value="Genomic_DNA"/>
</dbReference>
<accession>A0A858RCN9</accession>
<keyword evidence="1" id="KW-1133">Transmembrane helix</keyword>
<sequence>MSEMAFVPAIIFLVIVAPVWIIFHYLTKWRIAKTLSADDERMLSDLWHSASQMEDRIRQLEKILDAEAPGWRSKAS</sequence>
<dbReference type="NCBIfam" id="TIGR02976">
    <property type="entry name" value="phageshock_pspB"/>
    <property type="match status" value="1"/>
</dbReference>
<reference evidence="2" key="1">
    <citation type="submission" date="2020-04" db="EMBL/GenBank/DDBJ databases">
        <title>A desert anoxygenic phototrophic bacterium fixes CO2 using RubisCO under aerobic conditions.</title>
        <authorList>
            <person name="Tang K."/>
        </authorList>
    </citation>
    <scope>NUCLEOTIDE SEQUENCE [LARGE SCALE GENOMIC DNA]</scope>
    <source>
        <strain evidence="2">MIMtkB3</strain>
    </source>
</reference>
<name>A0A858RCN9_9PROT</name>
<proteinExistence type="predicted"/>
<dbReference type="GO" id="GO:0009271">
    <property type="term" value="P:phage shock"/>
    <property type="evidence" value="ECO:0007669"/>
    <property type="project" value="InterPro"/>
</dbReference>
<evidence type="ECO:0000313" key="2">
    <source>
        <dbReference type="EMBL" id="QJE74686.1"/>
    </source>
</evidence>
<dbReference type="AlphaFoldDB" id="A0A858RCN9"/>
<keyword evidence="3" id="KW-1185">Reference proteome</keyword>
<dbReference type="Pfam" id="PF06667">
    <property type="entry name" value="PspB"/>
    <property type="match status" value="1"/>
</dbReference>
<evidence type="ECO:0000256" key="1">
    <source>
        <dbReference type="SAM" id="Phobius"/>
    </source>
</evidence>
<keyword evidence="1" id="KW-0812">Transmembrane</keyword>
<dbReference type="GO" id="GO:0006355">
    <property type="term" value="P:regulation of DNA-templated transcription"/>
    <property type="evidence" value="ECO:0007669"/>
    <property type="project" value="InterPro"/>
</dbReference>
<dbReference type="NCBIfam" id="NF006993">
    <property type="entry name" value="PRK09458.1"/>
    <property type="match status" value="1"/>
</dbReference>